<dbReference type="RefSeq" id="WP_089907300.1">
    <property type="nucleotide sequence ID" value="NZ_FOBB01000001.1"/>
</dbReference>
<dbReference type="PANTHER" id="PTHR30383:SF5">
    <property type="entry name" value="SGNH HYDROLASE-TYPE ESTERASE DOMAIN-CONTAINING PROTEIN"/>
    <property type="match status" value="1"/>
</dbReference>
<keyword evidence="2" id="KW-1133">Transmembrane helix</keyword>
<dbReference type="Gene3D" id="3.40.50.1110">
    <property type="entry name" value="SGNH hydrolase"/>
    <property type="match status" value="1"/>
</dbReference>
<feature type="region of interest" description="Disordered" evidence="1">
    <location>
        <begin position="125"/>
        <end position="176"/>
    </location>
</feature>
<accession>A0A1H7L074</accession>
<gene>
    <name evidence="4" type="ORF">SAMN04488505_1011140</name>
</gene>
<organism evidence="4 5">
    <name type="scientific">Chitinophaga rupis</name>
    <dbReference type="NCBI Taxonomy" id="573321"/>
    <lineage>
        <taxon>Bacteria</taxon>
        <taxon>Pseudomonadati</taxon>
        <taxon>Bacteroidota</taxon>
        <taxon>Chitinophagia</taxon>
        <taxon>Chitinophagales</taxon>
        <taxon>Chitinophagaceae</taxon>
        <taxon>Chitinophaga</taxon>
    </lineage>
</organism>
<dbReference type="SUPFAM" id="SSF52266">
    <property type="entry name" value="SGNH hydrolase"/>
    <property type="match status" value="1"/>
</dbReference>
<evidence type="ECO:0000256" key="2">
    <source>
        <dbReference type="SAM" id="Phobius"/>
    </source>
</evidence>
<dbReference type="CDD" id="cd00229">
    <property type="entry name" value="SGNH_hydrolase"/>
    <property type="match status" value="1"/>
</dbReference>
<sequence>MPDNHAHNKPVSEELIRQYLAGELDDKAMHALERQALDDPFLADALEGYAAHGPDQSAHLADLQNRLEQRVNRDKGKVRIMYYRWASAAAILLILGLSFIWINHQELTHRRDIAKVSTTENAILQKQDSAAGSQTPAGEPATAWKKEEDSPKGAFAAKPGTIPPSPPAVASAPAKDVVQPSAPAIKVEKTSDAAIRSAEAEAPAEDALVQTAPAAPRIMMADTTVAAKQDAYNNNYQYKAEGNANEAKAYVKVNRNRAMVAQERTPDEKLRAKMMMAPLARHIVILGSSTAEGVGPKTKDSTWVNLLRKYLQEKAPQSTVTNLAVGGFTSYRILPSDADVPILRPKPDAAHNITQALALQPDMIIINMPSNDINVGYSLKEYQHNLDAVMKLARQQHVTCYITTTQPRNTEEAKRKQLIAMRDYIIRHYPNNYIDCWEGLSAPDGSLLPQYNSGDGVHLNGLGHQLMFERIKAKVN</sequence>
<evidence type="ECO:0000313" key="4">
    <source>
        <dbReference type="EMBL" id="SEK92116.1"/>
    </source>
</evidence>
<evidence type="ECO:0000259" key="3">
    <source>
        <dbReference type="Pfam" id="PF13472"/>
    </source>
</evidence>
<dbReference type="EMBL" id="FOBB01000001">
    <property type="protein sequence ID" value="SEK92116.1"/>
    <property type="molecule type" value="Genomic_DNA"/>
</dbReference>
<evidence type="ECO:0000313" key="5">
    <source>
        <dbReference type="Proteomes" id="UP000198984"/>
    </source>
</evidence>
<keyword evidence="2" id="KW-0812">Transmembrane</keyword>
<dbReference type="Pfam" id="PF13472">
    <property type="entry name" value="Lipase_GDSL_2"/>
    <property type="match status" value="1"/>
</dbReference>
<dbReference type="InterPro" id="IPR036514">
    <property type="entry name" value="SGNH_hydro_sf"/>
</dbReference>
<reference evidence="4 5" key="1">
    <citation type="submission" date="2016-10" db="EMBL/GenBank/DDBJ databases">
        <authorList>
            <person name="de Groot N.N."/>
        </authorList>
    </citation>
    <scope>NUCLEOTIDE SEQUENCE [LARGE SCALE GENOMIC DNA]</scope>
    <source>
        <strain evidence="4 5">DSM 21039</strain>
    </source>
</reference>
<feature type="compositionally biased region" description="Polar residues" evidence="1">
    <location>
        <begin position="125"/>
        <end position="136"/>
    </location>
</feature>
<dbReference type="OrthoDB" id="9786188at2"/>
<dbReference type="InterPro" id="IPR013830">
    <property type="entry name" value="SGNH_hydro"/>
</dbReference>
<dbReference type="GO" id="GO:0004622">
    <property type="term" value="F:phosphatidylcholine lysophospholipase activity"/>
    <property type="evidence" value="ECO:0007669"/>
    <property type="project" value="TreeGrafter"/>
</dbReference>
<protein>
    <submittedName>
        <fullName evidence="4">Lysophospholipase L1</fullName>
    </submittedName>
</protein>
<evidence type="ECO:0000256" key="1">
    <source>
        <dbReference type="SAM" id="MobiDB-lite"/>
    </source>
</evidence>
<proteinExistence type="predicted"/>
<dbReference type="PANTHER" id="PTHR30383">
    <property type="entry name" value="THIOESTERASE 1/PROTEASE 1/LYSOPHOSPHOLIPASE L1"/>
    <property type="match status" value="1"/>
</dbReference>
<feature type="transmembrane region" description="Helical" evidence="2">
    <location>
        <begin position="82"/>
        <end position="102"/>
    </location>
</feature>
<name>A0A1H7L074_9BACT</name>
<dbReference type="Proteomes" id="UP000198984">
    <property type="component" value="Unassembled WGS sequence"/>
</dbReference>
<feature type="domain" description="SGNH hydrolase-type esterase" evidence="3">
    <location>
        <begin position="286"/>
        <end position="466"/>
    </location>
</feature>
<dbReference type="AlphaFoldDB" id="A0A1H7L074"/>
<dbReference type="InterPro" id="IPR051532">
    <property type="entry name" value="Ester_Hydrolysis_Enzymes"/>
</dbReference>
<dbReference type="STRING" id="573321.SAMN04488505_1011140"/>
<keyword evidence="5" id="KW-1185">Reference proteome</keyword>
<keyword evidence="2" id="KW-0472">Membrane</keyword>